<dbReference type="InterPro" id="IPR036991">
    <property type="entry name" value="Fe_hydrogenase_ssu_sf"/>
</dbReference>
<dbReference type="GO" id="GO:0005506">
    <property type="term" value="F:iron ion binding"/>
    <property type="evidence" value="ECO:0007669"/>
    <property type="project" value="InterPro"/>
</dbReference>
<dbReference type="Proteomes" id="UP000199520">
    <property type="component" value="Unassembled WGS sequence"/>
</dbReference>
<dbReference type="InterPro" id="IPR050340">
    <property type="entry name" value="Cytosolic_Fe-S_CAF"/>
</dbReference>
<dbReference type="OrthoDB" id="9805142at2"/>
<evidence type="ECO:0000256" key="12">
    <source>
        <dbReference type="ARBA" id="ARBA00023136"/>
    </source>
</evidence>
<sequence>MNTEFMVIDNMPVEINGERNILDVIRKAGIDLPTFCYYSELSVYGACRMCVVEDQWGSIQAACSTPPKAGMEIRTNTPRLRKYRKMILELLLSNHCRDCTTCEKNGKCKLQELAQRFGIKQVRFHNTSEDSELDTSSLCIVRDKSKCILCGDCVRMCNEVQNVGAIDFAFRGSKMCVSTAFDEPLANTKCVGCGQCSVVCPTGAIVVRNDTAKLWKELSDNNTKVIVQIAPAVRVGIGKELGFSEGQNVMGRIVAALRRIGFDEVFDTSTGADFTVLEEAEEFSKRLLTGDKLPLFTSCCPAWVRYAELNYPQLLKNISTCRSPMQMLASILKEHHRDDEKRVVVVAVMPCTAKKQEAARDEFKEDGVPYVDYVITTQELIHLIKEANLIFSEIEPEAVDMPFGTTSGSGIIFGVTGGVTEAVIRRLSDDKSAFGLRAIAFTGVRGMQGVKEARIDCNGREVKIAIVSGLKNADDLIRSIQAGEKQYDFVEVMSCPGGCIGGAGQPVTNRDGKYNRGAGLYNADRMSNIKRSEENPIIKELYDGMLKDKVHKLLHVNYLK</sequence>
<dbReference type="RefSeq" id="WP_090933599.1">
    <property type="nucleotide sequence ID" value="NZ_FOTS01000007.1"/>
</dbReference>
<dbReference type="InterPro" id="IPR009016">
    <property type="entry name" value="Fe_hydrogenase"/>
</dbReference>
<evidence type="ECO:0000256" key="3">
    <source>
        <dbReference type="ARBA" id="ARBA00005404"/>
    </source>
</evidence>
<dbReference type="InterPro" id="IPR017896">
    <property type="entry name" value="4Fe4S_Fe-S-bd"/>
</dbReference>
<feature type="domain" description="4Fe-4S ferredoxin-type" evidence="15">
    <location>
        <begin position="182"/>
        <end position="210"/>
    </location>
</feature>
<evidence type="ECO:0000313" key="17">
    <source>
        <dbReference type="EMBL" id="SFL50864.1"/>
    </source>
</evidence>
<dbReference type="InterPro" id="IPR036010">
    <property type="entry name" value="2Fe-2S_ferredoxin-like_sf"/>
</dbReference>
<dbReference type="FunFam" id="3.10.20.740:FF:000004">
    <property type="entry name" value="NADH-quinone oxidoreductase"/>
    <property type="match status" value="1"/>
</dbReference>
<dbReference type="CDD" id="cd00207">
    <property type="entry name" value="fer2"/>
    <property type="match status" value="1"/>
</dbReference>
<dbReference type="GO" id="GO:0016020">
    <property type="term" value="C:membrane"/>
    <property type="evidence" value="ECO:0007669"/>
    <property type="project" value="UniProtKB-SubCell"/>
</dbReference>
<organism evidence="17 18">
    <name type="scientific">Pelosinus propionicus DSM 13327</name>
    <dbReference type="NCBI Taxonomy" id="1123291"/>
    <lineage>
        <taxon>Bacteria</taxon>
        <taxon>Bacillati</taxon>
        <taxon>Bacillota</taxon>
        <taxon>Negativicutes</taxon>
        <taxon>Selenomonadales</taxon>
        <taxon>Sporomusaceae</taxon>
        <taxon>Pelosinus</taxon>
    </lineage>
</organism>
<dbReference type="GO" id="GO:0008137">
    <property type="term" value="F:NADH dehydrogenase (ubiquinone) activity"/>
    <property type="evidence" value="ECO:0007669"/>
    <property type="project" value="InterPro"/>
</dbReference>
<dbReference type="PROSITE" id="PS51085">
    <property type="entry name" value="2FE2S_FER_2"/>
    <property type="match status" value="1"/>
</dbReference>
<keyword evidence="8" id="KW-1278">Translocase</keyword>
<reference evidence="18" key="1">
    <citation type="submission" date="2016-10" db="EMBL/GenBank/DDBJ databases">
        <authorList>
            <person name="Varghese N."/>
            <person name="Submissions S."/>
        </authorList>
    </citation>
    <scope>NUCLEOTIDE SEQUENCE [LARGE SCALE GENOMIC DNA]</scope>
    <source>
        <strain evidence="18">DSM 13327</strain>
    </source>
</reference>
<dbReference type="InterPro" id="IPR019574">
    <property type="entry name" value="NADH_UbQ_OxRdtase_Gsu_4Fe4S-bd"/>
</dbReference>
<dbReference type="GO" id="GO:0051537">
    <property type="term" value="F:2 iron, 2 sulfur cluster binding"/>
    <property type="evidence" value="ECO:0007669"/>
    <property type="project" value="UniProtKB-KW"/>
</dbReference>
<dbReference type="InterPro" id="IPR003149">
    <property type="entry name" value="Fe_hydrogenase_ssu"/>
</dbReference>
<dbReference type="Pfam" id="PF10588">
    <property type="entry name" value="NADH-G_4Fe-4S_3"/>
    <property type="match status" value="1"/>
</dbReference>
<dbReference type="SUPFAM" id="SSF54292">
    <property type="entry name" value="2Fe-2S ferredoxin-like"/>
    <property type="match status" value="1"/>
</dbReference>
<comment type="subcellular location">
    <subcellularLocation>
        <location evidence="2">Membrane</location>
    </subcellularLocation>
</comment>
<dbReference type="NCBIfam" id="TIGR02512">
    <property type="entry name" value="FeFe_hydrog_A"/>
    <property type="match status" value="1"/>
</dbReference>
<proteinExistence type="inferred from homology"/>
<evidence type="ECO:0000256" key="11">
    <source>
        <dbReference type="ARBA" id="ARBA00023027"/>
    </source>
</evidence>
<dbReference type="InterPro" id="IPR004108">
    <property type="entry name" value="Fe_hydrogenase_lsu_C"/>
</dbReference>
<dbReference type="STRING" id="1123291.SAMN04490355_100757"/>
<dbReference type="Gene3D" id="3.40.950.10">
    <property type="entry name" value="Fe-only Hydrogenase (Larger Subunit), Chain L, domain 3"/>
    <property type="match status" value="1"/>
</dbReference>
<keyword evidence="10" id="KW-0411">Iron-sulfur</keyword>
<keyword evidence="18" id="KW-1185">Reference proteome</keyword>
<evidence type="ECO:0000259" key="14">
    <source>
        <dbReference type="PROSITE" id="PS51085"/>
    </source>
</evidence>
<dbReference type="Gene3D" id="3.30.70.20">
    <property type="match status" value="1"/>
</dbReference>
<keyword evidence="5" id="KW-0001">2Fe-2S</keyword>
<dbReference type="Gene3D" id="3.10.20.740">
    <property type="match status" value="1"/>
</dbReference>
<dbReference type="Gene3D" id="3.40.50.1780">
    <property type="match status" value="1"/>
</dbReference>
<dbReference type="InterPro" id="IPR013352">
    <property type="entry name" value="Fe_hydrogenase_subset"/>
</dbReference>
<dbReference type="GO" id="GO:0008901">
    <property type="term" value="F:ferredoxin hydrogenase activity"/>
    <property type="evidence" value="ECO:0007669"/>
    <property type="project" value="InterPro"/>
</dbReference>
<evidence type="ECO:0000256" key="4">
    <source>
        <dbReference type="ARBA" id="ARBA00022485"/>
    </source>
</evidence>
<keyword evidence="7" id="KW-0677">Repeat</keyword>
<comment type="cofactor">
    <cofactor evidence="13">
        <name>[2Fe-2S] cluster</name>
        <dbReference type="ChEBI" id="CHEBI:190135"/>
    </cofactor>
</comment>
<dbReference type="FunFam" id="3.30.70.20:FF:000035">
    <property type="entry name" value="Iron hydrogenase 1"/>
    <property type="match status" value="1"/>
</dbReference>
<keyword evidence="4" id="KW-0004">4Fe-4S</keyword>
<evidence type="ECO:0000256" key="1">
    <source>
        <dbReference type="ARBA" id="ARBA00001966"/>
    </source>
</evidence>
<evidence type="ECO:0000256" key="9">
    <source>
        <dbReference type="ARBA" id="ARBA00023004"/>
    </source>
</evidence>
<dbReference type="InterPro" id="IPR001041">
    <property type="entry name" value="2Fe-2S_ferredoxin-type"/>
</dbReference>
<evidence type="ECO:0000259" key="15">
    <source>
        <dbReference type="PROSITE" id="PS51379"/>
    </source>
</evidence>
<evidence type="ECO:0000256" key="2">
    <source>
        <dbReference type="ARBA" id="ARBA00004370"/>
    </source>
</evidence>
<feature type="domain" description="4Fe-4S His(Cys)3-ligated-type" evidence="16">
    <location>
        <begin position="79"/>
        <end position="118"/>
    </location>
</feature>
<dbReference type="SMART" id="SM00902">
    <property type="entry name" value="Fe_hyd_SSU"/>
    <property type="match status" value="1"/>
</dbReference>
<evidence type="ECO:0000256" key="5">
    <source>
        <dbReference type="ARBA" id="ARBA00022714"/>
    </source>
</evidence>
<dbReference type="GO" id="GO:0051539">
    <property type="term" value="F:4 iron, 4 sulfur cluster binding"/>
    <property type="evidence" value="ECO:0007669"/>
    <property type="project" value="UniProtKB-KW"/>
</dbReference>
<gene>
    <name evidence="17" type="ORF">SAMN04490355_100757</name>
</gene>
<dbReference type="EMBL" id="FOTS01000007">
    <property type="protein sequence ID" value="SFL50864.1"/>
    <property type="molecule type" value="Genomic_DNA"/>
</dbReference>
<protein>
    <submittedName>
        <fullName evidence="17">NADH-quinone oxidoreductase subunit G</fullName>
    </submittedName>
</protein>
<comment type="similarity">
    <text evidence="3">Belongs to the complex I 75 kDa subunit family.</text>
</comment>
<evidence type="ECO:0000256" key="8">
    <source>
        <dbReference type="ARBA" id="ARBA00022967"/>
    </source>
</evidence>
<dbReference type="PANTHER" id="PTHR11615">
    <property type="entry name" value="NITRATE, FORMATE, IRON DEHYDROGENASE"/>
    <property type="match status" value="1"/>
</dbReference>
<dbReference type="SUPFAM" id="SSF53920">
    <property type="entry name" value="Fe-only hydrogenase"/>
    <property type="match status" value="1"/>
</dbReference>
<keyword evidence="11" id="KW-0520">NAD</keyword>
<comment type="cofactor">
    <cofactor evidence="1">
        <name>[4Fe-4S] cluster</name>
        <dbReference type="ChEBI" id="CHEBI:49883"/>
    </cofactor>
</comment>
<dbReference type="PROSITE" id="PS51839">
    <property type="entry name" value="4FE4S_HC3"/>
    <property type="match status" value="1"/>
</dbReference>
<evidence type="ECO:0000256" key="7">
    <source>
        <dbReference type="ARBA" id="ARBA00022737"/>
    </source>
</evidence>
<feature type="domain" description="2Fe-2S ferredoxin-type" evidence="14">
    <location>
        <begin position="1"/>
        <end position="79"/>
    </location>
</feature>
<dbReference type="GO" id="GO:0042773">
    <property type="term" value="P:ATP synthesis coupled electron transport"/>
    <property type="evidence" value="ECO:0007669"/>
    <property type="project" value="InterPro"/>
</dbReference>
<dbReference type="Pfam" id="PF13510">
    <property type="entry name" value="Fer2_4"/>
    <property type="match status" value="1"/>
</dbReference>
<dbReference type="PROSITE" id="PS51379">
    <property type="entry name" value="4FE4S_FER_2"/>
    <property type="match status" value="2"/>
</dbReference>
<keyword evidence="6" id="KW-0479">Metal-binding</keyword>
<dbReference type="SUPFAM" id="SSF54862">
    <property type="entry name" value="4Fe-4S ferredoxins"/>
    <property type="match status" value="1"/>
</dbReference>
<evidence type="ECO:0000313" key="18">
    <source>
        <dbReference type="Proteomes" id="UP000199520"/>
    </source>
</evidence>
<name>A0A1I4I9A8_9FIRM</name>
<evidence type="ECO:0000256" key="6">
    <source>
        <dbReference type="ARBA" id="ARBA00022723"/>
    </source>
</evidence>
<keyword evidence="9" id="KW-0408">Iron</keyword>
<dbReference type="Gene3D" id="4.10.260.20">
    <property type="entry name" value="Iron hydrogenase, small subunit"/>
    <property type="match status" value="1"/>
</dbReference>
<dbReference type="Pfam" id="PF12838">
    <property type="entry name" value="Fer4_7"/>
    <property type="match status" value="1"/>
</dbReference>
<evidence type="ECO:0000256" key="13">
    <source>
        <dbReference type="ARBA" id="ARBA00034078"/>
    </source>
</evidence>
<evidence type="ECO:0000259" key="16">
    <source>
        <dbReference type="PROSITE" id="PS51839"/>
    </source>
</evidence>
<dbReference type="Pfam" id="PF02256">
    <property type="entry name" value="Fe_hyd_SSU"/>
    <property type="match status" value="1"/>
</dbReference>
<dbReference type="AlphaFoldDB" id="A0A1I4I9A8"/>
<dbReference type="PROSITE" id="PS00198">
    <property type="entry name" value="4FE4S_FER_1"/>
    <property type="match status" value="1"/>
</dbReference>
<dbReference type="SMART" id="SM00929">
    <property type="entry name" value="NADH-G_4Fe-4S_3"/>
    <property type="match status" value="1"/>
</dbReference>
<dbReference type="PROSITE" id="PS00641">
    <property type="entry name" value="COMPLEX1_75K_1"/>
    <property type="match status" value="1"/>
</dbReference>
<feature type="domain" description="4Fe-4S ferredoxin-type" evidence="15">
    <location>
        <begin position="138"/>
        <end position="168"/>
    </location>
</feature>
<accession>A0A1I4I9A8</accession>
<dbReference type="InterPro" id="IPR000283">
    <property type="entry name" value="NADH_UbQ_OxRdtase_75kDa_su_CS"/>
</dbReference>
<dbReference type="InterPro" id="IPR017900">
    <property type="entry name" value="4Fe4S_Fe_S_CS"/>
</dbReference>
<keyword evidence="12" id="KW-0472">Membrane</keyword>
<dbReference type="Pfam" id="PF02906">
    <property type="entry name" value="Fe_hyd_lg_C"/>
    <property type="match status" value="1"/>
</dbReference>
<evidence type="ECO:0000256" key="10">
    <source>
        <dbReference type="ARBA" id="ARBA00023014"/>
    </source>
</evidence>